<dbReference type="InterPro" id="IPR014445">
    <property type="entry name" value="Gln-dep_NAD_synthase"/>
</dbReference>
<name>A0A6J7AMK7_9ZZZZ</name>
<dbReference type="EMBL" id="CAFBLT010000001">
    <property type="protein sequence ID" value="CAB4874313.1"/>
    <property type="molecule type" value="Genomic_DNA"/>
</dbReference>
<keyword evidence="7" id="KW-0520">NAD</keyword>
<dbReference type="PROSITE" id="PS50263">
    <property type="entry name" value="CN_HYDROLASE"/>
    <property type="match status" value="1"/>
</dbReference>
<sequence length="588" mass="63165">MPSLRVAAAQINPTVGDLEGNRDRILSFLAEGEAQGCDLVCFPELSLCGYPPEDLLLKDGFLRDTRAMLDEVAAATTDCVAVVGGVLEVDRSSPRLAAPRDARLPGEGGTPQLANVAVVMAHGKILGVVAKRLLPNYAVFDEQRWFLPGEGPYDLFRIGGAIVGVTVCEDLWSAQGPAAGIAREGASLILSINASPFSLGQHDERRRVLSERVSETGAAIVYVNQVGGQDELVFDGGSMVVNDQGHLLARSPSFVEHLLIADLEFHGHDDEVTDAVHEISSTSRRSGPPIEGDVADDAGENAEAYEALVVGTRDYLRKNGFTRAVIGLSGGIDSTLVATIAVDALGAENVHGISMPSRYSSDHSRSDAEDLAARLGIVLDTVEIEAAHVAFGGMLKGILGAEVEGLTDENLQSRLRGVLLMAYSNDTGAIVLTTGNKSEMATGYSTLYGDSAGGFAVIKDVPKTLVYDLCRYRNERAVLEGLVPPIPQEVIDKPPSAELRPDQKDEDSLPPYELLDPILAAYVEFDHTAPELVALGHDPVLVERVVNLVDTAEYKRRQMPPGVRITSKAFGKDRRMPITNRYRPRITR</sequence>
<dbReference type="InterPro" id="IPR036526">
    <property type="entry name" value="C-N_Hydrolase_sf"/>
</dbReference>
<reference evidence="10" key="1">
    <citation type="submission" date="2020-05" db="EMBL/GenBank/DDBJ databases">
        <authorList>
            <person name="Chiriac C."/>
            <person name="Salcher M."/>
            <person name="Ghai R."/>
            <person name="Kavagutti S V."/>
        </authorList>
    </citation>
    <scope>NUCLEOTIDE SEQUENCE</scope>
</reference>
<dbReference type="EMBL" id="CAFBPM010000001">
    <property type="protein sequence ID" value="CAB5006675.1"/>
    <property type="molecule type" value="Genomic_DNA"/>
</dbReference>
<dbReference type="Gene3D" id="3.40.50.620">
    <property type="entry name" value="HUPs"/>
    <property type="match status" value="1"/>
</dbReference>
<dbReference type="InterPro" id="IPR014729">
    <property type="entry name" value="Rossmann-like_a/b/a_fold"/>
</dbReference>
<dbReference type="CDD" id="cd00553">
    <property type="entry name" value="NAD_synthase"/>
    <property type="match status" value="1"/>
</dbReference>
<comment type="similarity">
    <text evidence="2">In the C-terminal section; belongs to the NAD synthetase family.</text>
</comment>
<evidence type="ECO:0000313" key="11">
    <source>
        <dbReference type="EMBL" id="CAB4874313.1"/>
    </source>
</evidence>
<dbReference type="PANTHER" id="PTHR23090">
    <property type="entry name" value="NH 3 /GLUTAMINE-DEPENDENT NAD + SYNTHETASE"/>
    <property type="match status" value="1"/>
</dbReference>
<keyword evidence="4" id="KW-0436">Ligase</keyword>
<evidence type="ECO:0000256" key="1">
    <source>
        <dbReference type="ARBA" id="ARBA00005188"/>
    </source>
</evidence>
<dbReference type="UniPathway" id="UPA00253">
    <property type="reaction ID" value="UER00334"/>
</dbReference>
<evidence type="ECO:0000256" key="4">
    <source>
        <dbReference type="ARBA" id="ARBA00022598"/>
    </source>
</evidence>
<gene>
    <name evidence="10" type="ORF">UFOPK3164_01570</name>
    <name evidence="11" type="ORF">UFOPK3427_01023</name>
    <name evidence="12" type="ORF">UFOPK4112_00063</name>
</gene>
<evidence type="ECO:0000256" key="3">
    <source>
        <dbReference type="ARBA" id="ARBA00012743"/>
    </source>
</evidence>
<dbReference type="NCBIfam" id="TIGR00552">
    <property type="entry name" value="nadE"/>
    <property type="match status" value="1"/>
</dbReference>
<dbReference type="InterPro" id="IPR022310">
    <property type="entry name" value="NAD/GMP_synthase"/>
</dbReference>
<protein>
    <recommendedName>
        <fullName evidence="3">NAD(+) synthase (glutamine-hydrolyzing)</fullName>
        <ecNumber evidence="3">6.3.5.1</ecNumber>
    </recommendedName>
</protein>
<evidence type="ECO:0000256" key="7">
    <source>
        <dbReference type="ARBA" id="ARBA00023027"/>
    </source>
</evidence>
<dbReference type="SUPFAM" id="SSF52402">
    <property type="entry name" value="Adenine nucleotide alpha hydrolases-like"/>
    <property type="match status" value="1"/>
</dbReference>
<dbReference type="Gene3D" id="3.60.110.10">
    <property type="entry name" value="Carbon-nitrogen hydrolase"/>
    <property type="match status" value="1"/>
</dbReference>
<keyword evidence="5" id="KW-0547">Nucleotide-binding</keyword>
<dbReference type="InterPro" id="IPR000132">
    <property type="entry name" value="Nitrilase/CN_hydratase_CS"/>
</dbReference>
<proteinExistence type="inferred from homology"/>
<dbReference type="GO" id="GO:0005737">
    <property type="term" value="C:cytoplasm"/>
    <property type="evidence" value="ECO:0007669"/>
    <property type="project" value="InterPro"/>
</dbReference>
<evidence type="ECO:0000313" key="12">
    <source>
        <dbReference type="EMBL" id="CAB5006675.1"/>
    </source>
</evidence>
<dbReference type="PANTHER" id="PTHR23090:SF9">
    <property type="entry name" value="GLUTAMINE-DEPENDENT NAD(+) SYNTHETASE"/>
    <property type="match status" value="1"/>
</dbReference>
<evidence type="ECO:0000256" key="8">
    <source>
        <dbReference type="SAM" id="MobiDB-lite"/>
    </source>
</evidence>
<dbReference type="CDD" id="cd07570">
    <property type="entry name" value="GAT_Gln-NAD-synth"/>
    <property type="match status" value="1"/>
</dbReference>
<dbReference type="InterPro" id="IPR003694">
    <property type="entry name" value="NAD_synthase"/>
</dbReference>
<dbReference type="GO" id="GO:0003952">
    <property type="term" value="F:NAD+ synthase (glutamine-hydrolyzing) activity"/>
    <property type="evidence" value="ECO:0007669"/>
    <property type="project" value="UniProtKB-EC"/>
</dbReference>
<dbReference type="Pfam" id="PF00795">
    <property type="entry name" value="CN_hydrolase"/>
    <property type="match status" value="1"/>
</dbReference>
<organism evidence="10">
    <name type="scientific">freshwater metagenome</name>
    <dbReference type="NCBI Taxonomy" id="449393"/>
    <lineage>
        <taxon>unclassified sequences</taxon>
        <taxon>metagenomes</taxon>
        <taxon>ecological metagenomes</taxon>
    </lineage>
</organism>
<dbReference type="InterPro" id="IPR003010">
    <property type="entry name" value="C-N_Hydrolase"/>
</dbReference>
<evidence type="ECO:0000256" key="6">
    <source>
        <dbReference type="ARBA" id="ARBA00022840"/>
    </source>
</evidence>
<dbReference type="GO" id="GO:0004359">
    <property type="term" value="F:glutaminase activity"/>
    <property type="evidence" value="ECO:0007669"/>
    <property type="project" value="InterPro"/>
</dbReference>
<comment type="pathway">
    <text evidence="1">Cofactor biosynthesis; NAD(+) biosynthesis; NAD(+) from deamido-NAD(+) (L-Gln route): step 1/1.</text>
</comment>
<dbReference type="AlphaFoldDB" id="A0A6J7AMK7"/>
<dbReference type="PROSITE" id="PS00920">
    <property type="entry name" value="NITRIL_CHT_1"/>
    <property type="match status" value="1"/>
</dbReference>
<dbReference type="Pfam" id="PF02540">
    <property type="entry name" value="NAD_synthase"/>
    <property type="match status" value="1"/>
</dbReference>
<dbReference type="HAMAP" id="MF_02090">
    <property type="entry name" value="NadE_glutamine_dep"/>
    <property type="match status" value="1"/>
</dbReference>
<dbReference type="EMBL" id="CAFABE010000107">
    <property type="protein sequence ID" value="CAB4834043.1"/>
    <property type="molecule type" value="Genomic_DNA"/>
</dbReference>
<feature type="region of interest" description="Disordered" evidence="8">
    <location>
        <begin position="489"/>
        <end position="508"/>
    </location>
</feature>
<accession>A0A6J7AMK7</accession>
<feature type="domain" description="CN hydrolase" evidence="9">
    <location>
        <begin position="4"/>
        <end position="265"/>
    </location>
</feature>
<keyword evidence="6" id="KW-0067">ATP-binding</keyword>
<dbReference type="NCBIfam" id="NF010588">
    <property type="entry name" value="PRK13981.1"/>
    <property type="match status" value="1"/>
</dbReference>
<evidence type="ECO:0000259" key="9">
    <source>
        <dbReference type="PROSITE" id="PS50263"/>
    </source>
</evidence>
<dbReference type="SUPFAM" id="SSF56317">
    <property type="entry name" value="Carbon-nitrogen hydrolase"/>
    <property type="match status" value="1"/>
</dbReference>
<evidence type="ECO:0000313" key="10">
    <source>
        <dbReference type="EMBL" id="CAB4834043.1"/>
    </source>
</evidence>
<dbReference type="GO" id="GO:0009435">
    <property type="term" value="P:NAD+ biosynthetic process"/>
    <property type="evidence" value="ECO:0007669"/>
    <property type="project" value="UniProtKB-UniPathway"/>
</dbReference>
<evidence type="ECO:0000256" key="2">
    <source>
        <dbReference type="ARBA" id="ARBA00007145"/>
    </source>
</evidence>
<dbReference type="GO" id="GO:0000257">
    <property type="term" value="F:nitrilase activity"/>
    <property type="evidence" value="ECO:0007669"/>
    <property type="project" value="UniProtKB-ARBA"/>
</dbReference>
<evidence type="ECO:0000256" key="5">
    <source>
        <dbReference type="ARBA" id="ARBA00022741"/>
    </source>
</evidence>
<dbReference type="GO" id="GO:0005524">
    <property type="term" value="F:ATP binding"/>
    <property type="evidence" value="ECO:0007669"/>
    <property type="project" value="UniProtKB-KW"/>
</dbReference>
<dbReference type="EC" id="6.3.5.1" evidence="3"/>
<dbReference type="PIRSF" id="PIRSF006630">
    <property type="entry name" value="NADS_GAT"/>
    <property type="match status" value="1"/>
</dbReference>
<dbReference type="FunFam" id="3.40.50.620:FF:000106">
    <property type="entry name" value="Glutamine-dependent NAD(+) synthetase"/>
    <property type="match status" value="1"/>
</dbReference>